<dbReference type="PROSITE" id="PS50005">
    <property type="entry name" value="TPR"/>
    <property type="match status" value="2"/>
</dbReference>
<evidence type="ECO:0000313" key="4">
    <source>
        <dbReference type="Proteomes" id="UP001221302"/>
    </source>
</evidence>
<dbReference type="Pfam" id="PF13432">
    <property type="entry name" value="TPR_16"/>
    <property type="match status" value="2"/>
</dbReference>
<protein>
    <submittedName>
        <fullName evidence="3">Tetratricopeptide repeat protein</fullName>
    </submittedName>
</protein>
<feature type="signal peptide" evidence="2">
    <location>
        <begin position="1"/>
        <end position="20"/>
    </location>
</feature>
<dbReference type="RefSeq" id="WP_321535993.1">
    <property type="nucleotide sequence ID" value="NZ_JARGDL010000011.1"/>
</dbReference>
<dbReference type="PANTHER" id="PTHR12558">
    <property type="entry name" value="CELL DIVISION CYCLE 16,23,27"/>
    <property type="match status" value="1"/>
</dbReference>
<keyword evidence="4" id="KW-1185">Reference proteome</keyword>
<feature type="repeat" description="TPR" evidence="1">
    <location>
        <begin position="61"/>
        <end position="94"/>
    </location>
</feature>
<dbReference type="AlphaFoldDB" id="A0AAE3TCA7"/>
<dbReference type="Pfam" id="PF14559">
    <property type="entry name" value="TPR_19"/>
    <property type="match status" value="1"/>
</dbReference>
<feature type="chain" id="PRO_5042126811" evidence="2">
    <location>
        <begin position="21"/>
        <end position="967"/>
    </location>
</feature>
<proteinExistence type="predicted"/>
<keyword evidence="2" id="KW-0732">Signal</keyword>
<gene>
    <name evidence="3" type="ORF">P0M35_08680</name>
</gene>
<dbReference type="Gene3D" id="1.25.40.10">
    <property type="entry name" value="Tetratricopeptide repeat domain"/>
    <property type="match status" value="5"/>
</dbReference>
<reference evidence="3" key="1">
    <citation type="submission" date="2023-03" db="EMBL/GenBank/DDBJ databases">
        <title>Stygiobacter electus gen. nov., sp. nov., facultatively anaerobic thermotolerant bacterium of the class Ignavibacteria from a well of Yessentuki mineral water deposit.</title>
        <authorList>
            <person name="Podosokorskaya O.A."/>
            <person name="Elcheninov A.G."/>
            <person name="Petrova N.F."/>
            <person name="Zavarzina D.G."/>
            <person name="Kublanov I.V."/>
            <person name="Merkel A.Y."/>
        </authorList>
    </citation>
    <scope>NUCLEOTIDE SEQUENCE</scope>
    <source>
        <strain evidence="3">09-Me</strain>
    </source>
</reference>
<keyword evidence="1" id="KW-0802">TPR repeat</keyword>
<dbReference type="Proteomes" id="UP001221302">
    <property type="component" value="Unassembled WGS sequence"/>
</dbReference>
<dbReference type="SUPFAM" id="SSF48452">
    <property type="entry name" value="TPR-like"/>
    <property type="match status" value="2"/>
</dbReference>
<sequence length="967" mass="113266">MKHFKKILLFTLIFSFANYAQVKVNIADAFKKTALSHMQAGRYGEAIDQLNKYITALPQDPEGYYLRGQCFEKRSQYEAARLDYRRAIALQNFDQAKKNKYERDLQNMLNVWYAILNKKIEGHLREIAINPNTPFNYLEIGKSYKLMEEWAKAEEWYDKYLERDDNASADEIIRYTEVLAKTGSITKGEKILKKYTDRYPQDWRLWSRYGYFTLWLGKYQIAKKAFETALSFKPFFKEAQDGLDLVNKQGYLNVNVGRDYEKEYPIDRYYRLLRRNPNDQETRFKLVDELIKAKRIEEAYDQLKILNISKSEDQRFKDKWNYVTAYRDSVYRAKIDEAKLILQKNEFDKEALKTVSNYYEYLQNYDSAMVMLDKYFDKYPDEKDKELRFRYAKISAWNREFDKAIDILDKLLLDDPNNLEYQLFRAQVSVWINRDLDIAEKFLDNVLKKQPNNLQAIISKASLILIKQDFEGAQELANKAKEIEPNNDDVIKLQSNIDWQKLRAEEEKLYAILEIGRQRVIDGDCSGAIQFYEEYQSKAEPNLLILKEYGDVLFCAKQYQKALDAYNQVLNAGANYQAQMQRAKLYYAMGDSLSAIKEFKDLIRQDSTDFEARLYLADSYAKAAEHDSARAIYNNLLENWKLDSTQVKMVELRKGWLPVSGIAAIIETFPNYLGFSPSVSYYADNLSFRLLTGGGRLDLGINNYLSAGVSFYRSLLKANAASLDQNIIDTIPNFRADQRFTTFKVHLFLKLSRIINIGIGLGKSNSLTMLNRDEQDAFFKIERRDTFAVTLQYQNSDAALILYSPYLLSIRNMARLYKFEGYYRNTFGLKIASMFQYIGVDDSNEGNNFYFRIGRYFYKDLVIGYEYAYDNFKWKSSYYYSPRNFESHSIWLDNEIDRKDNLRITLGGKLGIIPQSSLIILAGYFEGEYSPLKNLLITGRIGIGSTSRDNSSYRYFSGQLSAYWTIF</sequence>
<evidence type="ECO:0000313" key="3">
    <source>
        <dbReference type="EMBL" id="MDF1612223.1"/>
    </source>
</evidence>
<dbReference type="InterPro" id="IPR011990">
    <property type="entry name" value="TPR-like_helical_dom_sf"/>
</dbReference>
<dbReference type="SMART" id="SM00028">
    <property type="entry name" value="TPR"/>
    <property type="match status" value="8"/>
</dbReference>
<evidence type="ECO:0000256" key="2">
    <source>
        <dbReference type="SAM" id="SignalP"/>
    </source>
</evidence>
<organism evidence="3 4">
    <name type="scientific">Stygiobacter electus</name>
    <dbReference type="NCBI Taxonomy" id="3032292"/>
    <lineage>
        <taxon>Bacteria</taxon>
        <taxon>Pseudomonadati</taxon>
        <taxon>Ignavibacteriota</taxon>
        <taxon>Ignavibacteria</taxon>
        <taxon>Ignavibacteriales</taxon>
        <taxon>Melioribacteraceae</taxon>
        <taxon>Stygiobacter</taxon>
    </lineage>
</organism>
<dbReference type="InterPro" id="IPR019734">
    <property type="entry name" value="TPR_rpt"/>
</dbReference>
<comment type="caution">
    <text evidence="3">The sequence shown here is derived from an EMBL/GenBank/DDBJ whole genome shotgun (WGS) entry which is preliminary data.</text>
</comment>
<evidence type="ECO:0000256" key="1">
    <source>
        <dbReference type="PROSITE-ProRule" id="PRU00339"/>
    </source>
</evidence>
<feature type="repeat" description="TPR" evidence="1">
    <location>
        <begin position="27"/>
        <end position="60"/>
    </location>
</feature>
<name>A0AAE3TCA7_9BACT</name>
<accession>A0AAE3TCA7</accession>
<dbReference type="PANTHER" id="PTHR12558:SF13">
    <property type="entry name" value="CELL DIVISION CYCLE PROTEIN 27 HOMOLOG"/>
    <property type="match status" value="1"/>
</dbReference>
<dbReference type="EMBL" id="JARGDL010000011">
    <property type="protein sequence ID" value="MDF1612223.1"/>
    <property type="molecule type" value="Genomic_DNA"/>
</dbReference>